<dbReference type="KEGG" id="vg:22647463"/>
<comment type="subcellular location">
    <subcellularLocation>
        <location evidence="1">Virion</location>
    </subcellularLocation>
</comment>
<proteinExistence type="predicted"/>
<comment type="function">
    <text evidence="4">Late protein which is part of a large complex required for early virion morphogenesis. This complex participates in the formation of virosomes and the incorporation of virosomal contents into nascent immature virions.</text>
</comment>
<dbReference type="OrthoDB" id="16600at10239"/>
<keyword evidence="6" id="KW-1185">Reference proteome</keyword>
<evidence type="ECO:0000256" key="1">
    <source>
        <dbReference type="ARBA" id="ARBA00004328"/>
    </source>
</evidence>
<organism evidence="5 6">
    <name type="scientific">Parapoxvirus red deer/HL953</name>
    <dbReference type="NCBI Taxonomy" id="1579460"/>
    <lineage>
        <taxon>Viruses</taxon>
        <taxon>Varidnaviria</taxon>
        <taxon>Bamfordvirae</taxon>
        <taxon>Nucleocytoviricota</taxon>
        <taxon>Pokkesviricetes</taxon>
        <taxon>Chitovirales</taxon>
        <taxon>Poxviridae</taxon>
        <taxon>Chordopoxvirinae</taxon>
        <taxon>Parapoxvirus</taxon>
        <taxon>Parapoxvirus reddeerpox</taxon>
        <taxon>Red deerpox virus</taxon>
    </lineage>
</organism>
<accession>A0A0A7MET0</accession>
<protein>
    <submittedName>
        <fullName evidence="5">Putative virion protein</fullName>
    </submittedName>
</protein>
<evidence type="ECO:0000256" key="3">
    <source>
        <dbReference type="ARBA" id="ARBA00022921"/>
    </source>
</evidence>
<dbReference type="Pfam" id="PF04701">
    <property type="entry name" value="Pox_D2"/>
    <property type="match status" value="1"/>
</dbReference>
<dbReference type="RefSeq" id="YP_009112804.1">
    <property type="nucleotide sequence ID" value="NC_025963.1"/>
</dbReference>
<evidence type="ECO:0000313" key="6">
    <source>
        <dbReference type="Proteomes" id="UP000107385"/>
    </source>
</evidence>
<dbReference type="GeneID" id="22647463"/>
<evidence type="ECO:0000313" key="5">
    <source>
        <dbReference type="EMBL" id="AIZ77316.1"/>
    </source>
</evidence>
<evidence type="ECO:0000256" key="4">
    <source>
        <dbReference type="ARBA" id="ARBA00024939"/>
    </source>
</evidence>
<name>A0A0A7MET0_9POXV</name>
<sequence>MAMYGNLQALKSLVAGAPSLDAVGAALAGWRHVLVERDARGAVARVHRFDCALRLDNLSALQAAKAVFGRRKRMVRALFPSRAIFESLEPLPPAETLELRAAPALEEDDGSPIDAAETAAWLAELMNAFRSAGGARAPWYSLPLAEDVQHVAL</sequence>
<reference evidence="5 6" key="1">
    <citation type="submission" date="2014-09" db="EMBL/GenBank/DDBJ databases">
        <title>Parapoxvirus (PPV) of red deer reveals sub-clinical infection and confirms a unique species.</title>
        <authorList>
            <person name="Friederichs S."/>
            <person name="Stefan K."/>
            <person name="Helmut B."/>
            <person name="Heike L."/>
            <person name="Mathias B."/>
        </authorList>
    </citation>
    <scope>NUCLEOTIDE SEQUENCE [LARGE SCALE GENOMIC DNA]</scope>
    <source>
        <strain evidence="5">HL953</strain>
    </source>
</reference>
<keyword evidence="3" id="KW-0426">Late protein</keyword>
<dbReference type="EMBL" id="KM502564">
    <property type="protein sequence ID" value="AIZ77316.1"/>
    <property type="molecule type" value="Genomic_DNA"/>
</dbReference>
<dbReference type="InterPro" id="IPR006791">
    <property type="entry name" value="Pox_D2"/>
</dbReference>
<dbReference type="GO" id="GO:0044423">
    <property type="term" value="C:virion component"/>
    <property type="evidence" value="ECO:0007669"/>
    <property type="project" value="UniProtKB-KW"/>
</dbReference>
<evidence type="ECO:0000256" key="2">
    <source>
        <dbReference type="ARBA" id="ARBA00022844"/>
    </source>
</evidence>
<keyword evidence="2" id="KW-0946">Virion</keyword>
<dbReference type="Proteomes" id="UP000107385">
    <property type="component" value="Segment"/>
</dbReference>